<organism evidence="2 3">
    <name type="scientific">Fusarium albosuccineum</name>
    <dbReference type="NCBI Taxonomy" id="1237068"/>
    <lineage>
        <taxon>Eukaryota</taxon>
        <taxon>Fungi</taxon>
        <taxon>Dikarya</taxon>
        <taxon>Ascomycota</taxon>
        <taxon>Pezizomycotina</taxon>
        <taxon>Sordariomycetes</taxon>
        <taxon>Hypocreomycetidae</taxon>
        <taxon>Hypocreales</taxon>
        <taxon>Nectriaceae</taxon>
        <taxon>Fusarium</taxon>
        <taxon>Fusarium decemcellulare species complex</taxon>
    </lineage>
</organism>
<feature type="compositionally biased region" description="Polar residues" evidence="1">
    <location>
        <begin position="1"/>
        <end position="12"/>
    </location>
</feature>
<protein>
    <submittedName>
        <fullName evidence="2">Uncharacterized protein</fullName>
    </submittedName>
</protein>
<dbReference type="Proteomes" id="UP000554235">
    <property type="component" value="Unassembled WGS sequence"/>
</dbReference>
<sequence>MRSTNEPPTSQSGRRRRRRRRRNEGPKDVGEATPANGARPRKAKLSSGPVKDGASSRWPVADPMAAVDGGFSAGRLEDIDTREKRFHIGRSAAVAAVPRYAPAAGAMIQGSNALWSAFTDTLLATAQSRARQTDADMTLGASAGSCFAGSTDCQPAC</sequence>
<accession>A0A8H4LQF0</accession>
<reference evidence="2 3" key="1">
    <citation type="submission" date="2020-01" db="EMBL/GenBank/DDBJ databases">
        <title>Identification and distribution of gene clusters putatively required for synthesis of sphingolipid metabolism inhibitors in phylogenetically diverse species of the filamentous fungus Fusarium.</title>
        <authorList>
            <person name="Kim H.-S."/>
            <person name="Busman M."/>
            <person name="Brown D.W."/>
            <person name="Divon H."/>
            <person name="Uhlig S."/>
            <person name="Proctor R.H."/>
        </authorList>
    </citation>
    <scope>NUCLEOTIDE SEQUENCE [LARGE SCALE GENOMIC DNA]</scope>
    <source>
        <strain evidence="2 3">NRRL 20459</strain>
    </source>
</reference>
<keyword evidence="3" id="KW-1185">Reference proteome</keyword>
<evidence type="ECO:0000313" key="2">
    <source>
        <dbReference type="EMBL" id="KAF4472683.1"/>
    </source>
</evidence>
<comment type="caution">
    <text evidence="2">The sequence shown here is derived from an EMBL/GenBank/DDBJ whole genome shotgun (WGS) entry which is preliminary data.</text>
</comment>
<feature type="compositionally biased region" description="Basic residues" evidence="1">
    <location>
        <begin position="13"/>
        <end position="22"/>
    </location>
</feature>
<evidence type="ECO:0000313" key="3">
    <source>
        <dbReference type="Proteomes" id="UP000554235"/>
    </source>
</evidence>
<dbReference type="AlphaFoldDB" id="A0A8H4LQF0"/>
<dbReference type="EMBL" id="JAADYS010000051">
    <property type="protein sequence ID" value="KAF4472683.1"/>
    <property type="molecule type" value="Genomic_DNA"/>
</dbReference>
<feature type="region of interest" description="Disordered" evidence="1">
    <location>
        <begin position="1"/>
        <end position="62"/>
    </location>
</feature>
<name>A0A8H4LQF0_9HYPO</name>
<evidence type="ECO:0000256" key="1">
    <source>
        <dbReference type="SAM" id="MobiDB-lite"/>
    </source>
</evidence>
<proteinExistence type="predicted"/>
<gene>
    <name evidence="2" type="ORF">FALBO_408</name>
</gene>